<protein>
    <submittedName>
        <fullName evidence="1">Uncharacterized protein</fullName>
    </submittedName>
</protein>
<evidence type="ECO:0000313" key="2">
    <source>
        <dbReference type="Proteomes" id="UP001148629"/>
    </source>
</evidence>
<name>A0ACC1RHP4_9HYPO</name>
<sequence>MRVADALDRCIRVNPPTEKPSHLGEQKEASTDTDADLTMQDGPLSRKLSNAAVPVSNCGLSEDMEYSSQMLNLLTSYTGDHGTSLDPRPSKSHEQPQPPTQSPLDIGSQDSPYVTDLPGFIKPLAAGIETDDLAYLQSKGALKLPAEEFQNALLWSFFEYVYPFMPVVDLEEFLQSVHDREGDSGQISLLLFQAVLFAGTAHVSMDYLAKAGFHDRREARKAFFQRVRLLYDFNTETDQIILVQAILLMTLWYETPKEHRNTWHWIDVAISQAFSAGLHREPSFLSSPPMIRVQRLRRRLWWSCLIRDRLVSLGMKRPPRINDEDFCVPMLEKSDFEPDSFLDVDHRQLRDMCSYIGNKTKRATLARLCIAKASLCHRLKYYLRSRYSVFIENAGDEMTEASKMSRPNDQAAFISCSEDLVAWQDTLPDICKYRPLSHDALAQVDNTIALHRIILHMIYYASISALHRSRFTLLLHDQSSSLFDQEVSKVWMQHAAIRVSDMAGEVHQHGFDGLLPTLSLSVMVSAASVHLLEVRGVIEAERKRAFEGYRRCMIVIDSLADMYVAADLAKDAMDWSFIQPSNQAGTSSEVDSMLQSSQSPTATDNSPLHIDSLAKSYDPLDNRLLHGKNHGSTDDDQCLGISGTSIGSEWLGYPALDLGNFENGILFSDVGI</sequence>
<keyword evidence="2" id="KW-1185">Reference proteome</keyword>
<evidence type="ECO:0000313" key="1">
    <source>
        <dbReference type="EMBL" id="KAJ3518776.1"/>
    </source>
</evidence>
<comment type="caution">
    <text evidence="1">The sequence shown here is derived from an EMBL/GenBank/DDBJ whole genome shotgun (WGS) entry which is preliminary data.</text>
</comment>
<proteinExistence type="predicted"/>
<dbReference type="Proteomes" id="UP001148629">
    <property type="component" value="Unassembled WGS sequence"/>
</dbReference>
<reference evidence="1" key="1">
    <citation type="submission" date="2022-08" db="EMBL/GenBank/DDBJ databases">
        <title>Genome Sequence of Fusarium decemcellulare.</title>
        <authorList>
            <person name="Buettner E."/>
        </authorList>
    </citation>
    <scope>NUCLEOTIDE SEQUENCE</scope>
    <source>
        <strain evidence="1">Babe19</strain>
    </source>
</reference>
<organism evidence="1 2">
    <name type="scientific">Fusarium decemcellulare</name>
    <dbReference type="NCBI Taxonomy" id="57161"/>
    <lineage>
        <taxon>Eukaryota</taxon>
        <taxon>Fungi</taxon>
        <taxon>Dikarya</taxon>
        <taxon>Ascomycota</taxon>
        <taxon>Pezizomycotina</taxon>
        <taxon>Sordariomycetes</taxon>
        <taxon>Hypocreomycetidae</taxon>
        <taxon>Hypocreales</taxon>
        <taxon>Nectriaceae</taxon>
        <taxon>Fusarium</taxon>
        <taxon>Fusarium decemcellulare species complex</taxon>
    </lineage>
</organism>
<gene>
    <name evidence="1" type="ORF">NM208_g14387</name>
</gene>
<accession>A0ACC1RHP4</accession>
<dbReference type="EMBL" id="JANRMS010003332">
    <property type="protein sequence ID" value="KAJ3518776.1"/>
    <property type="molecule type" value="Genomic_DNA"/>
</dbReference>